<dbReference type="EMBL" id="JAJTWT010000016">
    <property type="protein sequence ID" value="MCE4540396.1"/>
    <property type="molecule type" value="Genomic_DNA"/>
</dbReference>
<gene>
    <name evidence="1" type="ORF">LXT12_24405</name>
</gene>
<accession>A0ABS8XP96</accession>
<keyword evidence="2" id="KW-1185">Reference proteome</keyword>
<evidence type="ECO:0000313" key="1">
    <source>
        <dbReference type="EMBL" id="MCE4540396.1"/>
    </source>
</evidence>
<evidence type="ECO:0000313" key="2">
    <source>
        <dbReference type="Proteomes" id="UP001201463"/>
    </source>
</evidence>
<reference evidence="1 2" key="1">
    <citation type="submission" date="2021-12" db="EMBL/GenBank/DDBJ databases">
        <title>Genome seq of p7.</title>
        <authorList>
            <person name="Seo T."/>
        </authorList>
    </citation>
    <scope>NUCLEOTIDE SEQUENCE [LARGE SCALE GENOMIC DNA]</scope>
    <source>
        <strain evidence="1 2">P7</strain>
    </source>
</reference>
<comment type="caution">
    <text evidence="1">The sequence shown here is derived from an EMBL/GenBank/DDBJ whole genome shotgun (WGS) entry which is preliminary data.</text>
</comment>
<evidence type="ECO:0008006" key="3">
    <source>
        <dbReference type="Google" id="ProtNLM"/>
    </source>
</evidence>
<organism evidence="1 2">
    <name type="scientific">Pelomonas caseinilytica</name>
    <dbReference type="NCBI Taxonomy" id="2906763"/>
    <lineage>
        <taxon>Bacteria</taxon>
        <taxon>Pseudomonadati</taxon>
        <taxon>Pseudomonadota</taxon>
        <taxon>Betaproteobacteria</taxon>
        <taxon>Burkholderiales</taxon>
        <taxon>Sphaerotilaceae</taxon>
        <taxon>Roseateles</taxon>
    </lineage>
</organism>
<name>A0ABS8XP96_9BURK</name>
<sequence>MKTPLPRVLVVSDSADLRWHFSTLLYELIVDVYWQLELKGLVEFAHWCEPHLVILAMRDLNDSYAAYQGLAGLLKDSAARVALVGAPQDGAPYPSRDRFQLDGYLSAPPTLHELAWLVQQCRMPAAKLPPKAGKPFSAPRV</sequence>
<dbReference type="Proteomes" id="UP001201463">
    <property type="component" value="Unassembled WGS sequence"/>
</dbReference>
<proteinExistence type="predicted"/>
<dbReference type="RefSeq" id="WP_233394909.1">
    <property type="nucleotide sequence ID" value="NZ_JAJTWT010000016.1"/>
</dbReference>
<protein>
    <recommendedName>
        <fullName evidence="3">Response regulatory domain-containing protein</fullName>
    </recommendedName>
</protein>